<dbReference type="PANTHER" id="PTHR11365">
    <property type="entry name" value="5-OXOPROLINASE RELATED"/>
    <property type="match status" value="1"/>
</dbReference>
<dbReference type="AlphaFoldDB" id="A0A316YRN1"/>
<evidence type="ECO:0008006" key="5">
    <source>
        <dbReference type="Google" id="ProtNLM"/>
    </source>
</evidence>
<dbReference type="OrthoDB" id="3643at2759"/>
<dbReference type="GO" id="GO:0017168">
    <property type="term" value="F:5-oxoprolinase (ATP-hydrolyzing) activity"/>
    <property type="evidence" value="ECO:0007669"/>
    <property type="project" value="TreeGrafter"/>
</dbReference>
<dbReference type="GO" id="GO:0005829">
    <property type="term" value="C:cytosol"/>
    <property type="evidence" value="ECO:0007669"/>
    <property type="project" value="TreeGrafter"/>
</dbReference>
<dbReference type="InterPro" id="IPR002821">
    <property type="entry name" value="Hydantoinase_A"/>
</dbReference>
<dbReference type="EMBL" id="KZ819636">
    <property type="protein sequence ID" value="PWN90435.1"/>
    <property type="molecule type" value="Genomic_DNA"/>
</dbReference>
<feature type="domain" description="Hydantoinase/oxoprolinase N-terminal" evidence="2">
    <location>
        <begin position="6"/>
        <end position="245"/>
    </location>
</feature>
<feature type="domain" description="Hydantoinase A/oxoprolinase" evidence="1">
    <location>
        <begin position="264"/>
        <end position="560"/>
    </location>
</feature>
<name>A0A316YRN1_9BASI</name>
<organism evidence="3 4">
    <name type="scientific">Acaromyces ingoldii</name>
    <dbReference type="NCBI Taxonomy" id="215250"/>
    <lineage>
        <taxon>Eukaryota</taxon>
        <taxon>Fungi</taxon>
        <taxon>Dikarya</taxon>
        <taxon>Basidiomycota</taxon>
        <taxon>Ustilaginomycotina</taxon>
        <taxon>Exobasidiomycetes</taxon>
        <taxon>Exobasidiales</taxon>
        <taxon>Cryptobasidiaceae</taxon>
        <taxon>Acaromyces</taxon>
    </lineage>
</organism>
<evidence type="ECO:0000313" key="4">
    <source>
        <dbReference type="Proteomes" id="UP000245768"/>
    </source>
</evidence>
<evidence type="ECO:0000259" key="1">
    <source>
        <dbReference type="Pfam" id="PF01968"/>
    </source>
</evidence>
<sequence length="771" mass="84393">MGKLQISIDRGGTFTDALGRIPGERDDIVVKLLSHDPNNYKDAPREAVRRIVEIARGTKIARGDKIETHDIEYIRLSTTVATNALLERKGEKHALVTSKGFKDIVQIGNQSRPRIFDLAIRKPDVLYSDVVEVDERVTLVGYTSDVHADENKIKFDDSSRVVRAYQGEDQPPPPHGAKSNVAPEIVQGVSGEAVAVLKKPDRATIKSDLQKLYDQGYRALAVVLMHSYTYPEHEKIVEEIAKEIGFQHISASSSLMPMIKLVPRGTSSTADAYLTPVLKAYIDSFFSGFDASLRDGTSGTRVEFMMSDGGLTSVERFSGLKSIISGPAGGVVAMARTAFDDKDGRPVVSIDMGGTSSDVARYAGRYEQVFETTLAGVTIQSPQLDVNTVASGGSSRLFFRNGLFSVGPESASAHPGPVCYRKGGPLAITDANLVTGHLAVEMFPKIFGPNEDQGLDEEATRSEFEKLRKQINDETGKNMSLDEVAQGFIRVANETMCRPIRALTEARGYSTSKHILCCFGGAGGQHACALARSLGITTVMVHCYSSILSAYGMALADRVFEQQEPCSETWGTKEVEQRVAARAEELQNRVRKELEGQGFHGERLQIETLLNLRYDGTDTSLMTLKPAEGWDVEKVFLDTYKQEFGFVLNDKSIIVDDIRVRGIGKSYDVVGESAHAEHERRLKESGSFAPVSLEEKDVVVARRDVYFEQTGRVQTPIVKLKSIKAGHGIVGPAILVDETQTIVVEPQCEAHVLGSTVLLNILYDGQKGLVK</sequence>
<dbReference type="Pfam" id="PF05378">
    <property type="entry name" value="Hydant_A_N"/>
    <property type="match status" value="1"/>
</dbReference>
<dbReference type="InterPro" id="IPR008040">
    <property type="entry name" value="Hydant_A_N"/>
</dbReference>
<dbReference type="InterPro" id="IPR045079">
    <property type="entry name" value="Oxoprolinase-like"/>
</dbReference>
<dbReference type="Pfam" id="PF01968">
    <property type="entry name" value="Hydantoinase_A"/>
    <property type="match status" value="1"/>
</dbReference>
<dbReference type="GO" id="GO:0006749">
    <property type="term" value="P:glutathione metabolic process"/>
    <property type="evidence" value="ECO:0007669"/>
    <property type="project" value="TreeGrafter"/>
</dbReference>
<reference evidence="3 4" key="1">
    <citation type="journal article" date="2018" name="Mol. Biol. Evol.">
        <title>Broad Genomic Sampling Reveals a Smut Pathogenic Ancestry of the Fungal Clade Ustilaginomycotina.</title>
        <authorList>
            <person name="Kijpornyongpan T."/>
            <person name="Mondo S.J."/>
            <person name="Barry K."/>
            <person name="Sandor L."/>
            <person name="Lee J."/>
            <person name="Lipzen A."/>
            <person name="Pangilinan J."/>
            <person name="LaButti K."/>
            <person name="Hainaut M."/>
            <person name="Henrissat B."/>
            <person name="Grigoriev I.V."/>
            <person name="Spatafora J.W."/>
            <person name="Aime M.C."/>
        </authorList>
    </citation>
    <scope>NUCLEOTIDE SEQUENCE [LARGE SCALE GENOMIC DNA]</scope>
    <source>
        <strain evidence="3 4">MCA 4198</strain>
    </source>
</reference>
<dbReference type="GeneID" id="37043615"/>
<keyword evidence="4" id="KW-1185">Reference proteome</keyword>
<gene>
    <name evidence="3" type="ORF">FA10DRAFT_266915</name>
</gene>
<dbReference type="Proteomes" id="UP000245768">
    <property type="component" value="Unassembled WGS sequence"/>
</dbReference>
<protein>
    <recommendedName>
        <fullName evidence="5">5-oxoprolinase</fullName>
    </recommendedName>
</protein>
<dbReference type="InParanoid" id="A0A316YRN1"/>
<proteinExistence type="predicted"/>
<dbReference type="RefSeq" id="XP_025377633.1">
    <property type="nucleotide sequence ID" value="XM_025521699.1"/>
</dbReference>
<evidence type="ECO:0000313" key="3">
    <source>
        <dbReference type="EMBL" id="PWN90435.1"/>
    </source>
</evidence>
<accession>A0A316YRN1</accession>
<dbReference type="PANTHER" id="PTHR11365:SF2">
    <property type="entry name" value="5-OXOPROLINASE"/>
    <property type="match status" value="1"/>
</dbReference>
<dbReference type="STRING" id="215250.A0A316YRN1"/>
<evidence type="ECO:0000259" key="2">
    <source>
        <dbReference type="Pfam" id="PF05378"/>
    </source>
</evidence>